<dbReference type="GO" id="GO:0032040">
    <property type="term" value="C:small-subunit processome"/>
    <property type="evidence" value="ECO:0007669"/>
    <property type="project" value="TreeGrafter"/>
</dbReference>
<dbReference type="AlphaFoldDB" id="A0A815PNL1"/>
<dbReference type="InterPro" id="IPR052575">
    <property type="entry name" value="SSU_processome_comp_20"/>
</dbReference>
<dbReference type="GO" id="GO:0030686">
    <property type="term" value="C:90S preribosome"/>
    <property type="evidence" value="ECO:0007669"/>
    <property type="project" value="TreeGrafter"/>
</dbReference>
<dbReference type="PANTHER" id="PTHR17695:SF11">
    <property type="entry name" value="SMALL SUBUNIT PROCESSOME COMPONENT 20 HOMOLOG"/>
    <property type="match status" value="1"/>
</dbReference>
<dbReference type="EMBL" id="CAJNOG010001540">
    <property type="protein sequence ID" value="CAF1452335.1"/>
    <property type="molecule type" value="Genomic_DNA"/>
</dbReference>
<gene>
    <name evidence="1" type="ORF">JYZ213_LOCUS40761</name>
</gene>
<comment type="caution">
    <text evidence="1">The sequence shown here is derived from an EMBL/GenBank/DDBJ whole genome shotgun (WGS) entry which is preliminary data.</text>
</comment>
<dbReference type="PANTHER" id="PTHR17695">
    <property type="entry name" value="SMALL SUBUNIT PROCESSOME COMPONENT 20 HOMOLOG"/>
    <property type="match status" value="1"/>
</dbReference>
<organism evidence="1 2">
    <name type="scientific">Adineta steineri</name>
    <dbReference type="NCBI Taxonomy" id="433720"/>
    <lineage>
        <taxon>Eukaryota</taxon>
        <taxon>Metazoa</taxon>
        <taxon>Spiralia</taxon>
        <taxon>Gnathifera</taxon>
        <taxon>Rotifera</taxon>
        <taxon>Eurotatoria</taxon>
        <taxon>Bdelloidea</taxon>
        <taxon>Adinetida</taxon>
        <taxon>Adinetidae</taxon>
        <taxon>Adineta</taxon>
    </lineage>
</organism>
<name>A0A815PNL1_9BILA</name>
<dbReference type="SUPFAM" id="SSF48371">
    <property type="entry name" value="ARM repeat"/>
    <property type="match status" value="1"/>
</dbReference>
<sequence length="220" mass="26519">FQCLTYLFKHLWRIMLKDLASLYELYSKYLFSSSLTNTLTTNYEYIRSFAAESFAYLLRKIENYQSFIDYLFDRKQQCDENELESLALVFSETCQNVQSTFHSCTKSLLTCLWKKFLEKPKQLQSCITTIYSLLIQHATKQNVDILWSCFMNIYRSINHNESTIVYQTFYDIFQLFIEHKMLIDMDLCCEFLTIVKTYNNNDFFVCHKWICFFLIEQVFL</sequence>
<evidence type="ECO:0000313" key="2">
    <source>
        <dbReference type="Proteomes" id="UP000663845"/>
    </source>
</evidence>
<feature type="non-terminal residue" evidence="1">
    <location>
        <position position="1"/>
    </location>
</feature>
<dbReference type="Proteomes" id="UP000663845">
    <property type="component" value="Unassembled WGS sequence"/>
</dbReference>
<dbReference type="InterPro" id="IPR016024">
    <property type="entry name" value="ARM-type_fold"/>
</dbReference>
<reference evidence="1" key="1">
    <citation type="submission" date="2021-02" db="EMBL/GenBank/DDBJ databases">
        <authorList>
            <person name="Nowell W R."/>
        </authorList>
    </citation>
    <scope>NUCLEOTIDE SEQUENCE</scope>
</reference>
<accession>A0A815PNL1</accession>
<protein>
    <submittedName>
        <fullName evidence="1">Uncharacterized protein</fullName>
    </submittedName>
</protein>
<evidence type="ECO:0000313" key="1">
    <source>
        <dbReference type="EMBL" id="CAF1452335.1"/>
    </source>
</evidence>
<proteinExistence type="predicted"/>